<evidence type="ECO:0000313" key="1">
    <source>
        <dbReference type="EMBL" id="OCT74103.1"/>
    </source>
</evidence>
<sequence>MSSVSVQAGAPLTTSTVFLRKHRLWCAIWTHQTLNRNSAVLSTLQTLWTFILRQFYPVCVFRLQKMDSWAPCAQINQTNKRLYLHTRPESKTHHQ</sequence>
<organism evidence="1 2">
    <name type="scientific">Xenopus laevis</name>
    <name type="common">African clawed frog</name>
    <dbReference type="NCBI Taxonomy" id="8355"/>
    <lineage>
        <taxon>Eukaryota</taxon>
        <taxon>Metazoa</taxon>
        <taxon>Chordata</taxon>
        <taxon>Craniata</taxon>
        <taxon>Vertebrata</taxon>
        <taxon>Euteleostomi</taxon>
        <taxon>Amphibia</taxon>
        <taxon>Batrachia</taxon>
        <taxon>Anura</taxon>
        <taxon>Pipoidea</taxon>
        <taxon>Pipidae</taxon>
        <taxon>Xenopodinae</taxon>
        <taxon>Xenopus</taxon>
        <taxon>Xenopus</taxon>
    </lineage>
</organism>
<dbReference type="EMBL" id="CM004477">
    <property type="protein sequence ID" value="OCT74103.1"/>
    <property type="molecule type" value="Genomic_DNA"/>
</dbReference>
<name>A0A974HDM3_XENLA</name>
<dbReference type="AlphaFoldDB" id="A0A974HDM3"/>
<accession>A0A974HDM3</accession>
<proteinExistence type="predicted"/>
<gene>
    <name evidence="1" type="ORF">XELAEV_18033070mg</name>
</gene>
<protein>
    <submittedName>
        <fullName evidence="1">Uncharacterized protein</fullName>
    </submittedName>
</protein>
<evidence type="ECO:0000313" key="2">
    <source>
        <dbReference type="Proteomes" id="UP000694892"/>
    </source>
</evidence>
<dbReference type="Proteomes" id="UP000694892">
    <property type="component" value="Chromosome 6S"/>
</dbReference>
<reference evidence="2" key="1">
    <citation type="journal article" date="2016" name="Nature">
        <title>Genome evolution in the allotetraploid frog Xenopus laevis.</title>
        <authorList>
            <person name="Session A.M."/>
            <person name="Uno Y."/>
            <person name="Kwon T."/>
            <person name="Chapman J.A."/>
            <person name="Toyoda A."/>
            <person name="Takahashi S."/>
            <person name="Fukui A."/>
            <person name="Hikosaka A."/>
            <person name="Suzuki A."/>
            <person name="Kondo M."/>
            <person name="van Heeringen S.J."/>
            <person name="Quigley I."/>
            <person name="Heinz S."/>
            <person name="Ogino H."/>
            <person name="Ochi H."/>
            <person name="Hellsten U."/>
            <person name="Lyons J.B."/>
            <person name="Simakov O."/>
            <person name="Putnam N."/>
            <person name="Stites J."/>
            <person name="Kuroki Y."/>
            <person name="Tanaka T."/>
            <person name="Michiue T."/>
            <person name="Watanabe M."/>
            <person name="Bogdanovic O."/>
            <person name="Lister R."/>
            <person name="Georgiou G."/>
            <person name="Paranjpe S.S."/>
            <person name="van Kruijsbergen I."/>
            <person name="Shu S."/>
            <person name="Carlson J."/>
            <person name="Kinoshita T."/>
            <person name="Ohta Y."/>
            <person name="Mawaribuchi S."/>
            <person name="Jenkins J."/>
            <person name="Grimwood J."/>
            <person name="Schmutz J."/>
            <person name="Mitros T."/>
            <person name="Mozaffari S.V."/>
            <person name="Suzuki Y."/>
            <person name="Haramoto Y."/>
            <person name="Yamamoto T.S."/>
            <person name="Takagi C."/>
            <person name="Heald R."/>
            <person name="Miller K."/>
            <person name="Haudenschild C."/>
            <person name="Kitzman J."/>
            <person name="Nakayama T."/>
            <person name="Izutsu Y."/>
            <person name="Robert J."/>
            <person name="Fortriede J."/>
            <person name="Burns K."/>
            <person name="Lotay V."/>
            <person name="Karimi K."/>
            <person name="Yasuoka Y."/>
            <person name="Dichmann D.S."/>
            <person name="Flajnik M.F."/>
            <person name="Houston D.W."/>
            <person name="Shendure J."/>
            <person name="DuPasquier L."/>
            <person name="Vize P.D."/>
            <person name="Zorn A.M."/>
            <person name="Ito M."/>
            <person name="Marcotte E.M."/>
            <person name="Wallingford J.B."/>
            <person name="Ito Y."/>
            <person name="Asashima M."/>
            <person name="Ueno N."/>
            <person name="Matsuda Y."/>
            <person name="Veenstra G.J."/>
            <person name="Fujiyama A."/>
            <person name="Harland R.M."/>
            <person name="Taira M."/>
            <person name="Rokhsar D.S."/>
        </authorList>
    </citation>
    <scope>NUCLEOTIDE SEQUENCE [LARGE SCALE GENOMIC DNA]</scope>
    <source>
        <strain evidence="2">J</strain>
    </source>
</reference>